<evidence type="ECO:0000313" key="1">
    <source>
        <dbReference type="EMBL" id="EEC47700.1"/>
    </source>
</evidence>
<sequence length="221" mass="23838">MSRQQILPVVFACLFLNVFSLSVNPVLSRRRIVGLSGTAFLLSMPNIVAADITGDTNQAITADDILNASSAASTDRPQIPLPISSDSLGRDLSTIQGLIYLKNTRFERPPSGSIVLVTVRTLQNPDVVLGGAKFPASKLPIRFRLNEQNVLKEQAAVWKTAQTQDLLLQAEVCMQEDLQKTTCSKVFMRAVGASKSLQLQTQNGDGTLNVRAAASLSLEGI</sequence>
<protein>
    <submittedName>
        <fullName evidence="1">Uncharacterized protein</fullName>
    </submittedName>
</protein>
<dbReference type="OrthoDB" id="48137at2759"/>
<dbReference type="Proteomes" id="UP000000759">
    <property type="component" value="Chromosome 10"/>
</dbReference>
<dbReference type="AlphaFoldDB" id="B7G1L2"/>
<dbReference type="EMBL" id="CM000613">
    <property type="protein sequence ID" value="EEC47700.1"/>
    <property type="molecule type" value="Genomic_DNA"/>
</dbReference>
<dbReference type="RefSeq" id="XP_002181048.1">
    <property type="nucleotide sequence ID" value="XM_002181012.1"/>
</dbReference>
<reference evidence="2" key="2">
    <citation type="submission" date="2008-08" db="EMBL/GenBank/DDBJ databases">
        <authorList>
            <consortium name="Diatom Consortium"/>
            <person name="Grigoriev I."/>
            <person name="Grimwood J."/>
            <person name="Kuo A."/>
            <person name="Otillar R.P."/>
            <person name="Salamov A."/>
            <person name="Detter J.C."/>
            <person name="Lindquist E."/>
            <person name="Shapiro H."/>
            <person name="Lucas S."/>
            <person name="Glavina del Rio T."/>
            <person name="Pitluck S."/>
            <person name="Rokhsar D."/>
            <person name="Bowler C."/>
        </authorList>
    </citation>
    <scope>GENOME REANNOTATION</scope>
    <source>
        <strain evidence="2">CCAP 1055/1</strain>
    </source>
</reference>
<reference evidence="1 2" key="1">
    <citation type="journal article" date="2008" name="Nature">
        <title>The Phaeodactylum genome reveals the evolutionary history of diatom genomes.</title>
        <authorList>
            <person name="Bowler C."/>
            <person name="Allen A.E."/>
            <person name="Badger J.H."/>
            <person name="Grimwood J."/>
            <person name="Jabbari K."/>
            <person name="Kuo A."/>
            <person name="Maheswari U."/>
            <person name="Martens C."/>
            <person name="Maumus F."/>
            <person name="Otillar R.P."/>
            <person name="Rayko E."/>
            <person name="Salamov A."/>
            <person name="Vandepoele K."/>
            <person name="Beszteri B."/>
            <person name="Gruber A."/>
            <person name="Heijde M."/>
            <person name="Katinka M."/>
            <person name="Mock T."/>
            <person name="Valentin K."/>
            <person name="Verret F."/>
            <person name="Berges J.A."/>
            <person name="Brownlee C."/>
            <person name="Cadoret J.P."/>
            <person name="Chiovitti A."/>
            <person name="Choi C.J."/>
            <person name="Coesel S."/>
            <person name="De Martino A."/>
            <person name="Detter J.C."/>
            <person name="Durkin C."/>
            <person name="Falciatore A."/>
            <person name="Fournet J."/>
            <person name="Haruta M."/>
            <person name="Huysman M.J."/>
            <person name="Jenkins B.D."/>
            <person name="Jiroutova K."/>
            <person name="Jorgensen R.E."/>
            <person name="Joubert Y."/>
            <person name="Kaplan A."/>
            <person name="Kroger N."/>
            <person name="Kroth P.G."/>
            <person name="La Roche J."/>
            <person name="Lindquist E."/>
            <person name="Lommer M."/>
            <person name="Martin-Jezequel V."/>
            <person name="Lopez P.J."/>
            <person name="Lucas S."/>
            <person name="Mangogna M."/>
            <person name="McGinnis K."/>
            <person name="Medlin L.K."/>
            <person name="Montsant A."/>
            <person name="Oudot-Le Secq M.P."/>
            <person name="Napoli C."/>
            <person name="Obornik M."/>
            <person name="Parker M.S."/>
            <person name="Petit J.L."/>
            <person name="Porcel B.M."/>
            <person name="Poulsen N."/>
            <person name="Robison M."/>
            <person name="Rychlewski L."/>
            <person name="Rynearson T.A."/>
            <person name="Schmutz J."/>
            <person name="Shapiro H."/>
            <person name="Siaut M."/>
            <person name="Stanley M."/>
            <person name="Sussman M.R."/>
            <person name="Taylor A.R."/>
            <person name="Vardi A."/>
            <person name="von Dassow P."/>
            <person name="Vyverman W."/>
            <person name="Willis A."/>
            <person name="Wyrwicz L.S."/>
            <person name="Rokhsar D.S."/>
            <person name="Weissenbach J."/>
            <person name="Armbrust E.V."/>
            <person name="Green B.R."/>
            <person name="Van de Peer Y."/>
            <person name="Grigoriev I.V."/>
        </authorList>
    </citation>
    <scope>NUCLEOTIDE SEQUENCE [LARGE SCALE GENOMIC DNA]</scope>
    <source>
        <strain evidence="1 2">CCAP 1055/1</strain>
    </source>
</reference>
<proteinExistence type="predicted"/>
<dbReference type="PaxDb" id="2850-Phatr36525"/>
<dbReference type="GeneID" id="7201838"/>
<gene>
    <name evidence="1" type="ORF">PHATRDRAFT_36525</name>
</gene>
<evidence type="ECO:0000313" key="2">
    <source>
        <dbReference type="Proteomes" id="UP000000759"/>
    </source>
</evidence>
<organism evidence="1 2">
    <name type="scientific">Phaeodactylum tricornutum (strain CCAP 1055/1)</name>
    <dbReference type="NCBI Taxonomy" id="556484"/>
    <lineage>
        <taxon>Eukaryota</taxon>
        <taxon>Sar</taxon>
        <taxon>Stramenopiles</taxon>
        <taxon>Ochrophyta</taxon>
        <taxon>Bacillariophyta</taxon>
        <taxon>Bacillariophyceae</taxon>
        <taxon>Bacillariophycidae</taxon>
        <taxon>Naviculales</taxon>
        <taxon>Phaeodactylaceae</taxon>
        <taxon>Phaeodactylum</taxon>
    </lineage>
</organism>
<keyword evidence="2" id="KW-1185">Reference proteome</keyword>
<name>B7G1L2_PHATC</name>
<accession>B7G1L2</accession>
<dbReference type="InParanoid" id="B7G1L2"/>
<dbReference type="KEGG" id="pti:PHATRDRAFT_36525"/>
<dbReference type="HOGENOM" id="CLU_1513423_0_0_1"/>